<reference evidence="3" key="1">
    <citation type="submission" date="2022-11" db="UniProtKB">
        <authorList>
            <consortium name="WormBaseParasite"/>
        </authorList>
    </citation>
    <scope>IDENTIFICATION</scope>
</reference>
<protein>
    <submittedName>
        <fullName evidence="3">Uncharacterized protein</fullName>
    </submittedName>
</protein>
<organism evidence="2 3">
    <name type="scientific">Plectus sambesii</name>
    <dbReference type="NCBI Taxonomy" id="2011161"/>
    <lineage>
        <taxon>Eukaryota</taxon>
        <taxon>Metazoa</taxon>
        <taxon>Ecdysozoa</taxon>
        <taxon>Nematoda</taxon>
        <taxon>Chromadorea</taxon>
        <taxon>Plectida</taxon>
        <taxon>Plectina</taxon>
        <taxon>Plectoidea</taxon>
        <taxon>Plectidae</taxon>
        <taxon>Plectus</taxon>
    </lineage>
</organism>
<keyword evidence="1" id="KW-0732">Signal</keyword>
<evidence type="ECO:0000256" key="1">
    <source>
        <dbReference type="SAM" id="SignalP"/>
    </source>
</evidence>
<proteinExistence type="predicted"/>
<sequence length="74" mass="9019">MNAAQLLLLTVAACLLLSNQLTEGKSLLLNQYRLMRRRGYVNDYYREPADEILRQNNQPWRPKRKFYRFEQDWQ</sequence>
<keyword evidence="2" id="KW-1185">Reference proteome</keyword>
<dbReference type="WBParaSite" id="PSAMB.scaffold5144size12516.g25966.t1">
    <property type="protein sequence ID" value="PSAMB.scaffold5144size12516.g25966.t1"/>
    <property type="gene ID" value="PSAMB.scaffold5144size12516.g25966"/>
</dbReference>
<name>A0A914WSX2_9BILA</name>
<accession>A0A914WSX2</accession>
<evidence type="ECO:0000313" key="2">
    <source>
        <dbReference type="Proteomes" id="UP000887566"/>
    </source>
</evidence>
<feature type="signal peptide" evidence="1">
    <location>
        <begin position="1"/>
        <end position="24"/>
    </location>
</feature>
<feature type="chain" id="PRO_5037504211" evidence="1">
    <location>
        <begin position="25"/>
        <end position="74"/>
    </location>
</feature>
<dbReference type="AlphaFoldDB" id="A0A914WSX2"/>
<evidence type="ECO:0000313" key="3">
    <source>
        <dbReference type="WBParaSite" id="PSAMB.scaffold5144size12516.g25966.t1"/>
    </source>
</evidence>
<dbReference type="Proteomes" id="UP000887566">
    <property type="component" value="Unplaced"/>
</dbReference>